<dbReference type="SUPFAM" id="SSF57716">
    <property type="entry name" value="Glucocorticoid receptor-like (DNA-binding domain)"/>
    <property type="match status" value="1"/>
</dbReference>
<feature type="region of interest" description="Disordered" evidence="5">
    <location>
        <begin position="74"/>
        <end position="111"/>
    </location>
</feature>
<dbReference type="Gene3D" id="4.10.1110.10">
    <property type="entry name" value="AN1-like Zinc finger"/>
    <property type="match status" value="1"/>
</dbReference>
<evidence type="ECO:0000256" key="2">
    <source>
        <dbReference type="ARBA" id="ARBA00022771"/>
    </source>
</evidence>
<keyword evidence="3" id="KW-0862">Zinc</keyword>
<dbReference type="InterPro" id="IPR002653">
    <property type="entry name" value="Znf_A20"/>
</dbReference>
<dbReference type="PROSITE" id="PS51039">
    <property type="entry name" value="ZF_AN1"/>
    <property type="match status" value="1"/>
</dbReference>
<dbReference type="EMBL" id="AZIL01000038">
    <property type="protein sequence ID" value="EWM30353.1"/>
    <property type="molecule type" value="Genomic_DNA"/>
</dbReference>
<keyword evidence="9" id="KW-1185">Reference proteome</keyword>
<dbReference type="PANTHER" id="PTHR10634">
    <property type="entry name" value="AN1-TYPE ZINC FINGER PROTEIN"/>
    <property type="match status" value="1"/>
</dbReference>
<protein>
    <submittedName>
        <fullName evidence="8">An1-type zinc finger protein 5</fullName>
    </submittedName>
</protein>
<dbReference type="SUPFAM" id="SSF118310">
    <property type="entry name" value="AN1-like Zinc finger"/>
    <property type="match status" value="1"/>
</dbReference>
<dbReference type="Pfam" id="PF01428">
    <property type="entry name" value="zf-AN1"/>
    <property type="match status" value="1"/>
</dbReference>
<organism evidence="8 9">
    <name type="scientific">Nannochloropsis gaditana</name>
    <dbReference type="NCBI Taxonomy" id="72520"/>
    <lineage>
        <taxon>Eukaryota</taxon>
        <taxon>Sar</taxon>
        <taxon>Stramenopiles</taxon>
        <taxon>Ochrophyta</taxon>
        <taxon>Eustigmatophyceae</taxon>
        <taxon>Eustigmatales</taxon>
        <taxon>Monodopsidaceae</taxon>
        <taxon>Nannochloropsis</taxon>
    </lineage>
</organism>
<evidence type="ECO:0000256" key="1">
    <source>
        <dbReference type="ARBA" id="ARBA00022723"/>
    </source>
</evidence>
<proteinExistence type="predicted"/>
<dbReference type="InterPro" id="IPR035896">
    <property type="entry name" value="AN1-like_Znf"/>
</dbReference>
<comment type="caution">
    <text evidence="8">The sequence shown here is derived from an EMBL/GenBank/DDBJ whole genome shotgun (WGS) entry which is preliminary data.</text>
</comment>
<evidence type="ECO:0000256" key="5">
    <source>
        <dbReference type="SAM" id="MobiDB-lite"/>
    </source>
</evidence>
<feature type="domain" description="A20-type" evidence="6">
    <location>
        <begin position="11"/>
        <end position="45"/>
    </location>
</feature>
<dbReference type="EMBL" id="AZIL01000038">
    <property type="protein sequence ID" value="EWM30354.1"/>
    <property type="molecule type" value="Genomic_DNA"/>
</dbReference>
<reference evidence="8 9" key="1">
    <citation type="journal article" date="2014" name="Mol. Plant">
        <title>Chromosome Scale Genome Assembly and Transcriptome Profiling of Nannochloropsis gaditana in Nitrogen Depletion.</title>
        <authorList>
            <person name="Corteggiani Carpinelli E."/>
            <person name="Telatin A."/>
            <person name="Vitulo N."/>
            <person name="Forcato C."/>
            <person name="D'Angelo M."/>
            <person name="Schiavon R."/>
            <person name="Vezzi A."/>
            <person name="Giacometti G.M."/>
            <person name="Morosinotto T."/>
            <person name="Valle G."/>
        </authorList>
    </citation>
    <scope>NUCLEOTIDE SEQUENCE [LARGE SCALE GENOMIC DNA]</scope>
    <source>
        <strain evidence="8 9">B-31</strain>
    </source>
</reference>
<name>W7U3J4_9STRA</name>
<accession>W7U3J4</accession>
<dbReference type="PANTHER" id="PTHR10634:SF67">
    <property type="entry name" value="AN1-TYPE ZINC FINGER PROTEIN 3"/>
    <property type="match status" value="1"/>
</dbReference>
<evidence type="ECO:0000256" key="3">
    <source>
        <dbReference type="ARBA" id="ARBA00022833"/>
    </source>
</evidence>
<feature type="domain" description="AN1-type" evidence="7">
    <location>
        <begin position="162"/>
        <end position="208"/>
    </location>
</feature>
<evidence type="ECO:0000256" key="4">
    <source>
        <dbReference type="PROSITE-ProRule" id="PRU00449"/>
    </source>
</evidence>
<keyword evidence="1" id="KW-0479">Metal-binding</keyword>
<evidence type="ECO:0000259" key="7">
    <source>
        <dbReference type="PROSITE" id="PS51039"/>
    </source>
</evidence>
<dbReference type="GO" id="GO:0008270">
    <property type="term" value="F:zinc ion binding"/>
    <property type="evidence" value="ECO:0007669"/>
    <property type="project" value="UniProtKB-KW"/>
</dbReference>
<dbReference type="PROSITE" id="PS51036">
    <property type="entry name" value="ZF_A20"/>
    <property type="match status" value="1"/>
</dbReference>
<gene>
    <name evidence="8" type="ORF">Naga_100003g14</name>
</gene>
<feature type="compositionally biased region" description="Low complexity" evidence="5">
    <location>
        <begin position="79"/>
        <end position="100"/>
    </location>
</feature>
<evidence type="ECO:0000313" key="8">
    <source>
        <dbReference type="EMBL" id="EWM30353.1"/>
    </source>
</evidence>
<sequence>MSDNGNTQACVDDTRPCVKGCGFYGSAQTGYMCSKCFKDTAGVTRASIESVPVLSGTSSTAMPLLPPTLSHALSEVRQESTPSAETSSPSSTLGPSSATPPEVPEHEQASIPQAMEVSASASSLDVPAALETAKVAAPVVQATPAAVENAVSLPVQASPLPQKKKNRCAVCNKKVGLTGIECRCELVFCGVHRYPSQHSCAFDHKEHDRQNLKSTLTGGGQFAKMTDQL</sequence>
<dbReference type="InterPro" id="IPR000058">
    <property type="entry name" value="Znf_AN1"/>
</dbReference>
<dbReference type="InterPro" id="IPR050652">
    <property type="entry name" value="AN1_A20_ZnFinger"/>
</dbReference>
<dbReference type="Pfam" id="PF01754">
    <property type="entry name" value="zf-A20"/>
    <property type="match status" value="1"/>
</dbReference>
<dbReference type="Proteomes" id="UP000019335">
    <property type="component" value="Chromosome 1"/>
</dbReference>
<keyword evidence="2 4" id="KW-0863">Zinc-finger</keyword>
<dbReference type="SMART" id="SM00154">
    <property type="entry name" value="ZnF_AN1"/>
    <property type="match status" value="1"/>
</dbReference>
<dbReference type="AlphaFoldDB" id="W7U3J4"/>
<evidence type="ECO:0000313" key="9">
    <source>
        <dbReference type="Proteomes" id="UP000019335"/>
    </source>
</evidence>
<evidence type="ECO:0000259" key="6">
    <source>
        <dbReference type="PROSITE" id="PS51036"/>
    </source>
</evidence>
<dbReference type="Gene3D" id="1.20.5.4770">
    <property type="match status" value="1"/>
</dbReference>
<dbReference type="GO" id="GO:0003677">
    <property type="term" value="F:DNA binding"/>
    <property type="evidence" value="ECO:0007669"/>
    <property type="project" value="InterPro"/>
</dbReference>
<dbReference type="OrthoDB" id="428577at2759"/>
<dbReference type="SMART" id="SM00259">
    <property type="entry name" value="ZnF_A20"/>
    <property type="match status" value="1"/>
</dbReference>